<dbReference type="InterPro" id="IPR002514">
    <property type="entry name" value="Transposase_8"/>
</dbReference>
<dbReference type="SUPFAM" id="SSF46689">
    <property type="entry name" value="Homeodomain-like"/>
    <property type="match status" value="1"/>
</dbReference>
<organism evidence="1">
    <name type="scientific">marine metagenome</name>
    <dbReference type="NCBI Taxonomy" id="408172"/>
    <lineage>
        <taxon>unclassified sequences</taxon>
        <taxon>metagenomes</taxon>
        <taxon>ecological metagenomes</taxon>
    </lineage>
</organism>
<dbReference type="InterPro" id="IPR009057">
    <property type="entry name" value="Homeodomain-like_sf"/>
</dbReference>
<dbReference type="GO" id="GO:0003677">
    <property type="term" value="F:DNA binding"/>
    <property type="evidence" value="ECO:0007669"/>
    <property type="project" value="InterPro"/>
</dbReference>
<gene>
    <name evidence="1" type="ORF">METZ01_LOCUS502367</name>
</gene>
<accession>A0A383DZ69</accession>
<dbReference type="InterPro" id="IPR052546">
    <property type="entry name" value="Transposase_8_domain"/>
</dbReference>
<evidence type="ECO:0008006" key="2">
    <source>
        <dbReference type="Google" id="ProtNLM"/>
    </source>
</evidence>
<dbReference type="GO" id="GO:0006313">
    <property type="term" value="P:DNA transposition"/>
    <property type="evidence" value="ECO:0007669"/>
    <property type="project" value="InterPro"/>
</dbReference>
<feature type="non-terminal residue" evidence="1">
    <location>
        <position position="56"/>
    </location>
</feature>
<sequence length="56" mass="6555">MKGKTHSTEEIIRILRQADGGETAQSVCREHNISEQTFYRWKKKYGDMELADAKRL</sequence>
<protein>
    <recommendedName>
        <fullName evidence="2">Transposase</fullName>
    </recommendedName>
</protein>
<dbReference type="PANTHER" id="PTHR33609">
    <property type="entry name" value="LOW CALCIUM RESPONSE LOCUS PROTEIN S"/>
    <property type="match status" value="1"/>
</dbReference>
<dbReference type="EMBL" id="UINC01221253">
    <property type="protein sequence ID" value="SVE49513.1"/>
    <property type="molecule type" value="Genomic_DNA"/>
</dbReference>
<dbReference type="Pfam" id="PF01527">
    <property type="entry name" value="HTH_Tnp_1"/>
    <property type="match status" value="1"/>
</dbReference>
<reference evidence="1" key="1">
    <citation type="submission" date="2018-05" db="EMBL/GenBank/DDBJ databases">
        <authorList>
            <person name="Lanie J.A."/>
            <person name="Ng W.-L."/>
            <person name="Kazmierczak K.M."/>
            <person name="Andrzejewski T.M."/>
            <person name="Davidsen T.M."/>
            <person name="Wayne K.J."/>
            <person name="Tettelin H."/>
            <person name="Glass J.I."/>
            <person name="Rusch D."/>
            <person name="Podicherti R."/>
            <person name="Tsui H.-C.T."/>
            <person name="Winkler M.E."/>
        </authorList>
    </citation>
    <scope>NUCLEOTIDE SEQUENCE</scope>
</reference>
<dbReference type="GO" id="GO:0004803">
    <property type="term" value="F:transposase activity"/>
    <property type="evidence" value="ECO:0007669"/>
    <property type="project" value="InterPro"/>
</dbReference>
<proteinExistence type="predicted"/>
<dbReference type="PANTHER" id="PTHR33609:SF1">
    <property type="entry name" value="TRANSPOSASE"/>
    <property type="match status" value="1"/>
</dbReference>
<dbReference type="Gene3D" id="1.10.10.60">
    <property type="entry name" value="Homeodomain-like"/>
    <property type="match status" value="1"/>
</dbReference>
<evidence type="ECO:0000313" key="1">
    <source>
        <dbReference type="EMBL" id="SVE49513.1"/>
    </source>
</evidence>
<dbReference type="AlphaFoldDB" id="A0A383DZ69"/>
<name>A0A383DZ69_9ZZZZ</name>